<dbReference type="InterPro" id="IPR050267">
    <property type="entry name" value="Anti-sigma-factor_SerPK"/>
</dbReference>
<dbReference type="EMBL" id="JBHSMI010000067">
    <property type="protein sequence ID" value="MFC5406966.1"/>
    <property type="molecule type" value="Genomic_DNA"/>
</dbReference>
<sequence>MTNERNGHPEVAVVQLANRLDELERLHVFFDEIGIRSGWPDRLKWDLVLSCEELVTNTISYGYPDSEAGSRYIRVAVRAHADSVEVCLEDEALPFNPLETDEPDVGLGIDEREVGGLGVFLVKRMVNEATYERTETGNRIVLRKRL</sequence>
<accession>A0ABW0I3J7</accession>
<comment type="caution">
    <text evidence="3">The sequence shown here is derived from an EMBL/GenBank/DDBJ whole genome shotgun (WGS) entry which is preliminary data.</text>
</comment>
<keyword evidence="3" id="KW-0067">ATP-binding</keyword>
<dbReference type="Proteomes" id="UP001596113">
    <property type="component" value="Unassembled WGS sequence"/>
</dbReference>
<reference evidence="4" key="1">
    <citation type="journal article" date="2019" name="Int. J. Syst. Evol. Microbiol.">
        <title>The Global Catalogue of Microorganisms (GCM) 10K type strain sequencing project: providing services to taxonomists for standard genome sequencing and annotation.</title>
        <authorList>
            <consortium name="The Broad Institute Genomics Platform"/>
            <consortium name="The Broad Institute Genome Sequencing Center for Infectious Disease"/>
            <person name="Wu L."/>
            <person name="Ma J."/>
        </authorList>
    </citation>
    <scope>NUCLEOTIDE SEQUENCE [LARGE SCALE GENOMIC DNA]</scope>
    <source>
        <strain evidence="4">CGMCC 1.18575</strain>
    </source>
</reference>
<dbReference type="PANTHER" id="PTHR35526">
    <property type="entry name" value="ANTI-SIGMA-F FACTOR RSBW-RELATED"/>
    <property type="match status" value="1"/>
</dbReference>
<keyword evidence="3" id="KW-0547">Nucleotide-binding</keyword>
<keyword evidence="1" id="KW-0723">Serine/threonine-protein kinase</keyword>
<dbReference type="RefSeq" id="WP_378139215.1">
    <property type="nucleotide sequence ID" value="NZ_JBHSMI010000067.1"/>
</dbReference>
<dbReference type="Gene3D" id="3.30.565.10">
    <property type="entry name" value="Histidine kinase-like ATPase, C-terminal domain"/>
    <property type="match status" value="1"/>
</dbReference>
<keyword evidence="4" id="KW-1185">Reference proteome</keyword>
<evidence type="ECO:0000313" key="3">
    <source>
        <dbReference type="EMBL" id="MFC5406966.1"/>
    </source>
</evidence>
<dbReference type="CDD" id="cd16936">
    <property type="entry name" value="HATPase_RsbW-like"/>
    <property type="match status" value="1"/>
</dbReference>
<dbReference type="InterPro" id="IPR003594">
    <property type="entry name" value="HATPase_dom"/>
</dbReference>
<keyword evidence="1" id="KW-0418">Kinase</keyword>
<evidence type="ECO:0000259" key="2">
    <source>
        <dbReference type="Pfam" id="PF13581"/>
    </source>
</evidence>
<keyword evidence="1" id="KW-0808">Transferase</keyword>
<dbReference type="InterPro" id="IPR036890">
    <property type="entry name" value="HATPase_C_sf"/>
</dbReference>
<dbReference type="Pfam" id="PF13581">
    <property type="entry name" value="HATPase_c_2"/>
    <property type="match status" value="1"/>
</dbReference>
<name>A0ABW0I3J7_9BACL</name>
<gene>
    <name evidence="3" type="ORF">ACFPOF_29930</name>
</gene>
<dbReference type="PANTHER" id="PTHR35526:SF6">
    <property type="entry name" value="SLR1861 PROTEIN"/>
    <property type="match status" value="1"/>
</dbReference>
<evidence type="ECO:0000256" key="1">
    <source>
        <dbReference type="ARBA" id="ARBA00022527"/>
    </source>
</evidence>
<dbReference type="SUPFAM" id="SSF55874">
    <property type="entry name" value="ATPase domain of HSP90 chaperone/DNA topoisomerase II/histidine kinase"/>
    <property type="match status" value="1"/>
</dbReference>
<dbReference type="GO" id="GO:0005524">
    <property type="term" value="F:ATP binding"/>
    <property type="evidence" value="ECO:0007669"/>
    <property type="project" value="UniProtKB-KW"/>
</dbReference>
<feature type="domain" description="Histidine kinase/HSP90-like ATPase" evidence="2">
    <location>
        <begin position="17"/>
        <end position="144"/>
    </location>
</feature>
<protein>
    <submittedName>
        <fullName evidence="3">ATP-binding protein</fullName>
    </submittedName>
</protein>
<evidence type="ECO:0000313" key="4">
    <source>
        <dbReference type="Proteomes" id="UP001596113"/>
    </source>
</evidence>
<organism evidence="3 4">
    <name type="scientific">Cohnella soli</name>
    <dbReference type="NCBI Taxonomy" id="425005"/>
    <lineage>
        <taxon>Bacteria</taxon>
        <taxon>Bacillati</taxon>
        <taxon>Bacillota</taxon>
        <taxon>Bacilli</taxon>
        <taxon>Bacillales</taxon>
        <taxon>Paenibacillaceae</taxon>
        <taxon>Cohnella</taxon>
    </lineage>
</organism>
<proteinExistence type="predicted"/>